<comment type="subcellular location">
    <subcellularLocation>
        <location evidence="1">Membrane</location>
        <topology evidence="1">Multi-pass membrane protein</topology>
    </subcellularLocation>
</comment>
<dbReference type="PANTHER" id="PTHR11785:SF512">
    <property type="entry name" value="SOBREMESA, ISOFORM B"/>
    <property type="match status" value="1"/>
</dbReference>
<feature type="transmembrane region" description="Helical" evidence="5">
    <location>
        <begin position="259"/>
        <end position="281"/>
    </location>
</feature>
<sequence>MESTKPSFHKSMGLLDATMLVAGSMIGSGIFIVSADIARNTGSAGWMILIWVICGFMTLTAALTYGELSAMFPKAGGQYVYLREAYNPLVSFVFGWTFFAVIQTATIAAVGVAFAKFTAYLFPFLDEDVYLLALGDYRVSSAQVLSIAVIVLLTFINSRGINSGKLVQTTLTLVKIVSLLLLILFGFMALKYEVWNINWLSADIWSLRKLNVDGTFEDYSTFGAFGAISAALVGALFSSDSWHSSSSVAGEIKNPQRNIGLSLALGTTIVTIIYILTNLMYTGVLDLHQMVNAPKDRVAMRAAQEIFGPFGITIIAVMIMISTFGCNNGIILSGARVYYSMAQDGLFFKKVGVLNQNAVPAYALWLQCLVASLWCLSGKYGDLLDMITCVVVVFYVLAVAGVIRLRYTRPHLPRPYKAFGYPVLPIMYMLMGTTFIVLMLIYKPNYTVPGILIALAGVPIFYLVNKKRNNHV</sequence>
<dbReference type="Proteomes" id="UP000294752">
    <property type="component" value="Unassembled WGS sequence"/>
</dbReference>
<dbReference type="EMBL" id="SNZV01000010">
    <property type="protein sequence ID" value="TDS09792.1"/>
    <property type="molecule type" value="Genomic_DNA"/>
</dbReference>
<accession>A0A4V3E0X9</accession>
<feature type="transmembrane region" description="Helical" evidence="5">
    <location>
        <begin position="137"/>
        <end position="158"/>
    </location>
</feature>
<evidence type="ECO:0000256" key="1">
    <source>
        <dbReference type="ARBA" id="ARBA00004141"/>
    </source>
</evidence>
<evidence type="ECO:0000313" key="7">
    <source>
        <dbReference type="Proteomes" id="UP000294752"/>
    </source>
</evidence>
<dbReference type="InterPro" id="IPR002293">
    <property type="entry name" value="AA/rel_permease1"/>
</dbReference>
<feature type="transmembrane region" description="Helical" evidence="5">
    <location>
        <begin position="306"/>
        <end position="339"/>
    </location>
</feature>
<keyword evidence="4 5" id="KW-0472">Membrane</keyword>
<evidence type="ECO:0000256" key="4">
    <source>
        <dbReference type="ARBA" id="ARBA00023136"/>
    </source>
</evidence>
<dbReference type="RefSeq" id="WP_133641810.1">
    <property type="nucleotide sequence ID" value="NZ_SNZV01000010.1"/>
</dbReference>
<feature type="transmembrane region" description="Helical" evidence="5">
    <location>
        <begin position="219"/>
        <end position="238"/>
    </location>
</feature>
<dbReference type="OrthoDB" id="9806937at2"/>
<proteinExistence type="predicted"/>
<feature type="transmembrane region" description="Helical" evidence="5">
    <location>
        <begin position="170"/>
        <end position="190"/>
    </location>
</feature>
<name>A0A4V3E0X9_9SPHI</name>
<dbReference type="GO" id="GO:0015179">
    <property type="term" value="F:L-amino acid transmembrane transporter activity"/>
    <property type="evidence" value="ECO:0007669"/>
    <property type="project" value="TreeGrafter"/>
</dbReference>
<evidence type="ECO:0000256" key="2">
    <source>
        <dbReference type="ARBA" id="ARBA00022692"/>
    </source>
</evidence>
<dbReference type="Gene3D" id="1.20.1740.10">
    <property type="entry name" value="Amino acid/polyamine transporter I"/>
    <property type="match status" value="1"/>
</dbReference>
<dbReference type="PIRSF" id="PIRSF006060">
    <property type="entry name" value="AA_transporter"/>
    <property type="match status" value="1"/>
</dbReference>
<dbReference type="GO" id="GO:0016020">
    <property type="term" value="C:membrane"/>
    <property type="evidence" value="ECO:0007669"/>
    <property type="project" value="UniProtKB-SubCell"/>
</dbReference>
<keyword evidence="2 5" id="KW-0812">Transmembrane</keyword>
<dbReference type="InterPro" id="IPR050598">
    <property type="entry name" value="AminoAcid_Transporter"/>
</dbReference>
<evidence type="ECO:0000256" key="5">
    <source>
        <dbReference type="SAM" id="Phobius"/>
    </source>
</evidence>
<organism evidence="6 7">
    <name type="scientific">Sphingobacterium paludis</name>
    <dbReference type="NCBI Taxonomy" id="1476465"/>
    <lineage>
        <taxon>Bacteria</taxon>
        <taxon>Pseudomonadati</taxon>
        <taxon>Bacteroidota</taxon>
        <taxon>Sphingobacteriia</taxon>
        <taxon>Sphingobacteriales</taxon>
        <taxon>Sphingobacteriaceae</taxon>
        <taxon>Sphingobacterium</taxon>
    </lineage>
</organism>
<feature type="transmembrane region" description="Helical" evidence="5">
    <location>
        <begin position="46"/>
        <end position="68"/>
    </location>
</feature>
<feature type="transmembrane region" description="Helical" evidence="5">
    <location>
        <begin position="359"/>
        <end position="377"/>
    </location>
</feature>
<feature type="transmembrane region" description="Helical" evidence="5">
    <location>
        <begin position="383"/>
        <end position="407"/>
    </location>
</feature>
<keyword evidence="3 5" id="KW-1133">Transmembrane helix</keyword>
<protein>
    <submittedName>
        <fullName evidence="6">Amino acid/polyamine/organocation transporter (APC superfamily)</fullName>
    </submittedName>
</protein>
<gene>
    <name evidence="6" type="ORF">B0I21_11069</name>
</gene>
<feature type="transmembrane region" description="Helical" evidence="5">
    <location>
        <begin position="419"/>
        <end position="440"/>
    </location>
</feature>
<dbReference type="Pfam" id="PF13520">
    <property type="entry name" value="AA_permease_2"/>
    <property type="match status" value="1"/>
</dbReference>
<reference evidence="6 7" key="1">
    <citation type="submission" date="2019-03" db="EMBL/GenBank/DDBJ databases">
        <title>Genomic Encyclopedia of Type Strains, Phase III (KMG-III): the genomes of soil and plant-associated and newly described type strains.</title>
        <authorList>
            <person name="Whitman W."/>
        </authorList>
    </citation>
    <scope>NUCLEOTIDE SEQUENCE [LARGE SCALE GENOMIC DNA]</scope>
    <source>
        <strain evidence="6 7">CGMCC 1.12801</strain>
    </source>
</reference>
<dbReference type="PANTHER" id="PTHR11785">
    <property type="entry name" value="AMINO ACID TRANSPORTER"/>
    <property type="match status" value="1"/>
</dbReference>
<evidence type="ECO:0000313" key="6">
    <source>
        <dbReference type="EMBL" id="TDS09792.1"/>
    </source>
</evidence>
<feature type="transmembrane region" description="Helical" evidence="5">
    <location>
        <begin position="12"/>
        <end position="34"/>
    </location>
</feature>
<comment type="caution">
    <text evidence="6">The sequence shown here is derived from an EMBL/GenBank/DDBJ whole genome shotgun (WGS) entry which is preliminary data.</text>
</comment>
<dbReference type="AlphaFoldDB" id="A0A4V3E0X9"/>
<feature type="transmembrane region" description="Helical" evidence="5">
    <location>
        <begin position="446"/>
        <end position="464"/>
    </location>
</feature>
<evidence type="ECO:0000256" key="3">
    <source>
        <dbReference type="ARBA" id="ARBA00022989"/>
    </source>
</evidence>
<feature type="transmembrane region" description="Helical" evidence="5">
    <location>
        <begin position="89"/>
        <end position="117"/>
    </location>
</feature>
<keyword evidence="7" id="KW-1185">Reference proteome</keyword>